<reference evidence="5 6" key="1">
    <citation type="submission" date="2018-09" db="EMBL/GenBank/DDBJ databases">
        <title>Genome sequencing of Nocardioides immobilis CCTCC AB 2017083 for comparison to Nocardioides silvaticus.</title>
        <authorList>
            <person name="Li C."/>
            <person name="Wang G."/>
        </authorList>
    </citation>
    <scope>NUCLEOTIDE SEQUENCE [LARGE SCALE GENOMIC DNA]</scope>
    <source>
        <strain evidence="5 6">CCTCC AB 2017083</strain>
    </source>
</reference>
<evidence type="ECO:0000256" key="3">
    <source>
        <dbReference type="ARBA" id="ARBA00040298"/>
    </source>
</evidence>
<comment type="caution">
    <text evidence="5">The sequence shown here is derived from an EMBL/GenBank/DDBJ whole genome shotgun (WGS) entry which is preliminary data.</text>
</comment>
<organism evidence="5 6">
    <name type="scientific">Nocardioides immobilis</name>
    <dbReference type="NCBI Taxonomy" id="2049295"/>
    <lineage>
        <taxon>Bacteria</taxon>
        <taxon>Bacillati</taxon>
        <taxon>Actinomycetota</taxon>
        <taxon>Actinomycetes</taxon>
        <taxon>Propionibacteriales</taxon>
        <taxon>Nocardioidaceae</taxon>
        <taxon>Nocardioides</taxon>
    </lineage>
</organism>
<dbReference type="PRINTS" id="PR00419">
    <property type="entry name" value="ADXRDTASE"/>
</dbReference>
<name>A0A417XXD5_9ACTN</name>
<evidence type="ECO:0000259" key="4">
    <source>
        <dbReference type="Pfam" id="PF01593"/>
    </source>
</evidence>
<dbReference type="SUPFAM" id="SSF51905">
    <property type="entry name" value="FAD/NAD(P)-binding domain"/>
    <property type="match status" value="1"/>
</dbReference>
<accession>A0A417XXD5</accession>
<feature type="domain" description="Amine oxidase" evidence="4">
    <location>
        <begin position="18"/>
        <end position="438"/>
    </location>
</feature>
<dbReference type="OrthoDB" id="833207at2"/>
<evidence type="ECO:0000313" key="6">
    <source>
        <dbReference type="Proteomes" id="UP000283644"/>
    </source>
</evidence>
<evidence type="ECO:0000256" key="2">
    <source>
        <dbReference type="ARBA" id="ARBA00038825"/>
    </source>
</evidence>
<dbReference type="RefSeq" id="WP_118927453.1">
    <property type="nucleotide sequence ID" value="NZ_QXGH01000028.1"/>
</dbReference>
<evidence type="ECO:0000256" key="1">
    <source>
        <dbReference type="ARBA" id="ARBA00037217"/>
    </source>
</evidence>
<keyword evidence="6" id="KW-1185">Reference proteome</keyword>
<dbReference type="AlphaFoldDB" id="A0A417XXD5"/>
<protein>
    <recommendedName>
        <fullName evidence="3">Pyridine nucleotide-disulfide oxidoreductase domain-containing protein 2</fullName>
    </recommendedName>
</protein>
<proteinExistence type="predicted"/>
<comment type="function">
    <text evidence="1">Probable oxidoreductase that may play a role as regulator of mitochondrial function.</text>
</comment>
<sequence length="539" mass="57175">MTRASTSDVIVIGSGINGLVAAAELARAGRSVTVVERNDEIGGFVASEARTIPGYIHDTYSSWHPLFLAGPAYAALGDDLHRHGLEYSNTDGFVTASVADDGRVVVAHRDPVATAAGFTHERDRVTYLSALGRFVDNAEQVGALLGTELRSPAALRHGLKVLRRTGLKGGSTWARDLVSSGRAYCRRSFDGTEVDHLWTPWLLHAGLSPDQASGGFMLPVMAATMHGFGLPVVTGGSGRFVDAFRRLLDELGVRVITGAEAETVVTEDGRAVGVIAAGRLLRARHAVLASVTPQALYGSLLEGDPLVREPVADDANSYRYGRGAMQIHVALSAPLSWNDARLSSTPLIHLSDGSSSTGIACAQAEADLLPSLPTVVVGQQYVVDPSRVPEGAASLWIQLQEVPYAPHGDAAGELDTSDGWTKQLAHQFANRVLARIAQHAPDLDQKLRAVDVVTPVDLEAHNPNAVHGDPYGGAAELDQNFHWRPLPSSGSHRTSVPGLWHIGSSTHPGPGLGGASGHLVAQSIIARRSRLPRRTRRSA</sequence>
<dbReference type="EMBL" id="QXGH01000028">
    <property type="protein sequence ID" value="RHW24910.1"/>
    <property type="molecule type" value="Genomic_DNA"/>
</dbReference>
<dbReference type="GO" id="GO:0016491">
    <property type="term" value="F:oxidoreductase activity"/>
    <property type="evidence" value="ECO:0007669"/>
    <property type="project" value="InterPro"/>
</dbReference>
<dbReference type="PANTHER" id="PTHR10668:SF105">
    <property type="entry name" value="DEHYDROGENASE-RELATED"/>
    <property type="match status" value="1"/>
</dbReference>
<dbReference type="InterPro" id="IPR002937">
    <property type="entry name" value="Amino_oxidase"/>
</dbReference>
<dbReference type="PANTHER" id="PTHR10668">
    <property type="entry name" value="PHYTOENE DEHYDROGENASE"/>
    <property type="match status" value="1"/>
</dbReference>
<gene>
    <name evidence="5" type="ORF">D0Z08_22175</name>
</gene>
<dbReference type="InterPro" id="IPR036188">
    <property type="entry name" value="FAD/NAD-bd_sf"/>
</dbReference>
<dbReference type="Proteomes" id="UP000283644">
    <property type="component" value="Unassembled WGS sequence"/>
</dbReference>
<dbReference type="Gene3D" id="3.50.50.60">
    <property type="entry name" value="FAD/NAD(P)-binding domain"/>
    <property type="match status" value="2"/>
</dbReference>
<evidence type="ECO:0000313" key="5">
    <source>
        <dbReference type="EMBL" id="RHW24910.1"/>
    </source>
</evidence>
<dbReference type="Pfam" id="PF01593">
    <property type="entry name" value="Amino_oxidase"/>
    <property type="match status" value="1"/>
</dbReference>
<comment type="subunit">
    <text evidence="2">Interacts with COX5B; this interaction may contribute to localize PYROXD2 to the inner face of the inner mitochondrial membrane.</text>
</comment>